<protein>
    <submittedName>
        <fullName evidence="2">Uncharacterized protein</fullName>
    </submittedName>
</protein>
<gene>
    <name evidence="2" type="primary">ORF45606</name>
</gene>
<name>A0A0B6Z4G5_9EUPU</name>
<dbReference type="AlphaFoldDB" id="A0A0B6Z4G5"/>
<keyword evidence="1" id="KW-0472">Membrane</keyword>
<evidence type="ECO:0000256" key="1">
    <source>
        <dbReference type="SAM" id="Phobius"/>
    </source>
</evidence>
<proteinExistence type="predicted"/>
<keyword evidence="1" id="KW-0812">Transmembrane</keyword>
<sequence>MIWLLSLNHISLRYVWIATLVLFTLNWGCLTLDPYYYVSIPFQNCTGTHFNTCDTCEPGTFANKSINECGCCMNDGHCVN</sequence>
<organism evidence="2">
    <name type="scientific">Arion vulgaris</name>
    <dbReference type="NCBI Taxonomy" id="1028688"/>
    <lineage>
        <taxon>Eukaryota</taxon>
        <taxon>Metazoa</taxon>
        <taxon>Spiralia</taxon>
        <taxon>Lophotrochozoa</taxon>
        <taxon>Mollusca</taxon>
        <taxon>Gastropoda</taxon>
        <taxon>Heterobranchia</taxon>
        <taxon>Euthyneura</taxon>
        <taxon>Panpulmonata</taxon>
        <taxon>Eupulmonata</taxon>
        <taxon>Stylommatophora</taxon>
        <taxon>Helicina</taxon>
        <taxon>Arionoidea</taxon>
        <taxon>Arionidae</taxon>
        <taxon>Arion</taxon>
    </lineage>
</organism>
<evidence type="ECO:0000313" key="2">
    <source>
        <dbReference type="EMBL" id="CEK62600.1"/>
    </source>
</evidence>
<reference evidence="2" key="1">
    <citation type="submission" date="2014-12" db="EMBL/GenBank/DDBJ databases">
        <title>Insight into the proteome of Arion vulgaris.</title>
        <authorList>
            <person name="Aradska J."/>
            <person name="Bulat T."/>
            <person name="Smidak R."/>
            <person name="Sarate P."/>
            <person name="Gangsoo J."/>
            <person name="Sialana F."/>
            <person name="Bilban M."/>
            <person name="Lubec G."/>
        </authorList>
    </citation>
    <scope>NUCLEOTIDE SEQUENCE</scope>
    <source>
        <tissue evidence="2">Skin</tissue>
    </source>
</reference>
<accession>A0A0B6Z4G5</accession>
<feature type="transmembrane region" description="Helical" evidence="1">
    <location>
        <begin position="12"/>
        <end position="37"/>
    </location>
</feature>
<feature type="non-terminal residue" evidence="2">
    <location>
        <position position="80"/>
    </location>
</feature>
<dbReference type="EMBL" id="HACG01015735">
    <property type="protein sequence ID" value="CEK62600.1"/>
    <property type="molecule type" value="Transcribed_RNA"/>
</dbReference>
<keyword evidence="1" id="KW-1133">Transmembrane helix</keyword>